<dbReference type="PROSITE" id="PS50921">
    <property type="entry name" value="ANTAR"/>
    <property type="match status" value="1"/>
</dbReference>
<dbReference type="InterPro" id="IPR012074">
    <property type="entry name" value="GAF_ANTAR"/>
</dbReference>
<protein>
    <submittedName>
        <fullName evidence="6">GAF and ANTAR domain-containing protein</fullName>
    </submittedName>
</protein>
<dbReference type="Pfam" id="PF13185">
    <property type="entry name" value="GAF_2"/>
    <property type="match status" value="1"/>
</dbReference>
<keyword evidence="7" id="KW-1185">Reference proteome</keyword>
<dbReference type="SUPFAM" id="SSF52172">
    <property type="entry name" value="CheY-like"/>
    <property type="match status" value="1"/>
</dbReference>
<accession>A0ABU2N562</accession>
<name>A0ABU2N562_9PSEU</name>
<keyword evidence="3" id="KW-0805">Transcription regulation</keyword>
<evidence type="ECO:0000313" key="6">
    <source>
        <dbReference type="EMBL" id="MDT0348856.1"/>
    </source>
</evidence>
<dbReference type="RefSeq" id="WP_311554788.1">
    <property type="nucleotide sequence ID" value="NZ_JAVREJ010000002.1"/>
</dbReference>
<dbReference type="InterPro" id="IPR003018">
    <property type="entry name" value="GAF"/>
</dbReference>
<evidence type="ECO:0000256" key="2">
    <source>
        <dbReference type="ARBA" id="ARBA00022777"/>
    </source>
</evidence>
<evidence type="ECO:0000313" key="7">
    <source>
        <dbReference type="Proteomes" id="UP001183202"/>
    </source>
</evidence>
<dbReference type="InterPro" id="IPR036388">
    <property type="entry name" value="WH-like_DNA-bd_sf"/>
</dbReference>
<feature type="domain" description="ANTAR" evidence="5">
    <location>
        <begin position="176"/>
        <end position="237"/>
    </location>
</feature>
<sequence length="244" mass="26496">MGEEAEYVQESGLRDARDTALDLQTLLVAAAEVESFLGEVARRAAVAVRRVQSCGITVQGDASSPVLGATTDELAYRMDAAQYEVDDGPCLTCLRRGVPVSVPDIRSDQRWPAFTRRGAQEGAGSSLSVPLVVREKTVGALNLYSRTTHGLSEADRTVATEFARHAAAVVALAAQRADHELREHHLENALRSRSIIDQAMGVLMGQAHVTAEEAFEMLRRRSQHSNTKLRDVAATIVADAVRHR</sequence>
<dbReference type="SMART" id="SM00065">
    <property type="entry name" value="GAF"/>
    <property type="match status" value="1"/>
</dbReference>
<dbReference type="SUPFAM" id="SSF55781">
    <property type="entry name" value="GAF domain-like"/>
    <property type="match status" value="1"/>
</dbReference>
<dbReference type="EMBL" id="JAVREJ010000002">
    <property type="protein sequence ID" value="MDT0348856.1"/>
    <property type="molecule type" value="Genomic_DNA"/>
</dbReference>
<dbReference type="InterPro" id="IPR011006">
    <property type="entry name" value="CheY-like_superfamily"/>
</dbReference>
<dbReference type="InterPro" id="IPR005561">
    <property type="entry name" value="ANTAR"/>
</dbReference>
<dbReference type="Gene3D" id="1.10.10.10">
    <property type="entry name" value="Winged helix-like DNA-binding domain superfamily/Winged helix DNA-binding domain"/>
    <property type="match status" value="1"/>
</dbReference>
<dbReference type="InterPro" id="IPR029016">
    <property type="entry name" value="GAF-like_dom_sf"/>
</dbReference>
<comment type="caution">
    <text evidence="6">The sequence shown here is derived from an EMBL/GenBank/DDBJ whole genome shotgun (WGS) entry which is preliminary data.</text>
</comment>
<proteinExistence type="predicted"/>
<gene>
    <name evidence="6" type="ORF">RM445_04885</name>
</gene>
<reference evidence="7" key="1">
    <citation type="submission" date="2023-07" db="EMBL/GenBank/DDBJ databases">
        <title>30 novel species of actinomycetes from the DSMZ collection.</title>
        <authorList>
            <person name="Nouioui I."/>
        </authorList>
    </citation>
    <scope>NUCLEOTIDE SEQUENCE [LARGE SCALE GENOMIC DNA]</scope>
    <source>
        <strain evidence="7">DSM 45834</strain>
    </source>
</reference>
<evidence type="ECO:0000256" key="4">
    <source>
        <dbReference type="ARBA" id="ARBA00023163"/>
    </source>
</evidence>
<evidence type="ECO:0000259" key="5">
    <source>
        <dbReference type="PROSITE" id="PS50921"/>
    </source>
</evidence>
<evidence type="ECO:0000256" key="3">
    <source>
        <dbReference type="ARBA" id="ARBA00023015"/>
    </source>
</evidence>
<dbReference type="Proteomes" id="UP001183202">
    <property type="component" value="Unassembled WGS sequence"/>
</dbReference>
<dbReference type="Gene3D" id="3.30.450.40">
    <property type="match status" value="1"/>
</dbReference>
<dbReference type="SMART" id="SM01012">
    <property type="entry name" value="ANTAR"/>
    <property type="match status" value="1"/>
</dbReference>
<keyword evidence="4" id="KW-0804">Transcription</keyword>
<organism evidence="6 7">
    <name type="scientific">Pseudonocardia charpentierae</name>
    <dbReference type="NCBI Taxonomy" id="3075545"/>
    <lineage>
        <taxon>Bacteria</taxon>
        <taxon>Bacillati</taxon>
        <taxon>Actinomycetota</taxon>
        <taxon>Actinomycetes</taxon>
        <taxon>Pseudonocardiales</taxon>
        <taxon>Pseudonocardiaceae</taxon>
        <taxon>Pseudonocardia</taxon>
    </lineage>
</organism>
<dbReference type="PIRSF" id="PIRSF036625">
    <property type="entry name" value="GAF_ANTAR"/>
    <property type="match status" value="1"/>
</dbReference>
<evidence type="ECO:0000256" key="1">
    <source>
        <dbReference type="ARBA" id="ARBA00022679"/>
    </source>
</evidence>
<dbReference type="Pfam" id="PF03861">
    <property type="entry name" value="ANTAR"/>
    <property type="match status" value="1"/>
</dbReference>
<keyword evidence="2" id="KW-0418">Kinase</keyword>
<keyword evidence="1" id="KW-0808">Transferase</keyword>